<dbReference type="Pfam" id="PF12322">
    <property type="entry name" value="T4_baseplate"/>
    <property type="match status" value="1"/>
</dbReference>
<evidence type="ECO:0000313" key="1">
    <source>
        <dbReference type="EMBL" id="MBW4659737.1"/>
    </source>
</evidence>
<reference evidence="1" key="2">
    <citation type="journal article" date="2022" name="Microbiol. Resour. Announc.">
        <title>Metagenome Sequencing to Explore Phylogenomics of Terrestrial Cyanobacteria.</title>
        <authorList>
            <person name="Ward R.D."/>
            <person name="Stajich J.E."/>
            <person name="Johansen J.R."/>
            <person name="Huntemann M."/>
            <person name="Clum A."/>
            <person name="Foster B."/>
            <person name="Foster B."/>
            <person name="Roux S."/>
            <person name="Palaniappan K."/>
            <person name="Varghese N."/>
            <person name="Mukherjee S."/>
            <person name="Reddy T.B.K."/>
            <person name="Daum C."/>
            <person name="Copeland A."/>
            <person name="Chen I.A."/>
            <person name="Ivanova N.N."/>
            <person name="Kyrpides N.C."/>
            <person name="Shapiro N."/>
            <person name="Eloe-Fadrosh E.A."/>
            <person name="Pietrasiak N."/>
        </authorList>
    </citation>
    <scope>NUCLEOTIDE SEQUENCE</scope>
    <source>
        <strain evidence="1">UHER 2000/2452</strain>
    </source>
</reference>
<name>A0A951UMU2_9CYAN</name>
<organism evidence="1 2">
    <name type="scientific">Drouetiella hepatica Uher 2000/2452</name>
    <dbReference type="NCBI Taxonomy" id="904376"/>
    <lineage>
        <taxon>Bacteria</taxon>
        <taxon>Bacillati</taxon>
        <taxon>Cyanobacteriota</taxon>
        <taxon>Cyanophyceae</taxon>
        <taxon>Oculatellales</taxon>
        <taxon>Oculatellaceae</taxon>
        <taxon>Drouetiella</taxon>
    </lineage>
</organism>
<dbReference type="AlphaFoldDB" id="A0A951UMU2"/>
<sequence>MRPLSSEQILRIWEIGQRQHPVDRALTLLVFSYPDQSVANLASLTVGQRDALLLALREMTLGNTLNCFAQCPQCGEELEFTLETAQIRLSDPSQSLEPDYAFTIAGFEGRFRLPNSFDLAAIAGDQTPEIAKSSLLRRCLLQAHHNGTEISHQELPPPIVSQLATHMAEIDPQAEILFDLSCPACQHEWQILLDIVSFFWAELSAQARRLLLEVHQLARHYSWHEVDILAMSATRRNLYLKMIG</sequence>
<reference evidence="1" key="1">
    <citation type="submission" date="2021-05" db="EMBL/GenBank/DDBJ databases">
        <authorList>
            <person name="Pietrasiak N."/>
            <person name="Ward R."/>
            <person name="Stajich J.E."/>
            <person name="Kurbessoian T."/>
        </authorList>
    </citation>
    <scope>NUCLEOTIDE SEQUENCE</scope>
    <source>
        <strain evidence="1">UHER 2000/2452</strain>
    </source>
</reference>
<dbReference type="Proteomes" id="UP000757435">
    <property type="component" value="Unassembled WGS sequence"/>
</dbReference>
<gene>
    <name evidence="1" type="ORF">KME15_13755</name>
</gene>
<proteinExistence type="predicted"/>
<protein>
    <submittedName>
        <fullName evidence="1">Phage baseplate protein</fullName>
    </submittedName>
</protein>
<evidence type="ECO:0000313" key="2">
    <source>
        <dbReference type="Proteomes" id="UP000757435"/>
    </source>
</evidence>
<comment type="caution">
    <text evidence="1">The sequence shown here is derived from an EMBL/GenBank/DDBJ whole genome shotgun (WGS) entry which is preliminary data.</text>
</comment>
<accession>A0A951UMU2</accession>
<dbReference type="EMBL" id="JAHHHD010000014">
    <property type="protein sequence ID" value="MBW4659737.1"/>
    <property type="molecule type" value="Genomic_DNA"/>
</dbReference>
<dbReference type="InterPro" id="IPR024364">
    <property type="entry name" value="Baseplate_phage_T4-like"/>
</dbReference>